<dbReference type="Proteomes" id="UP000593594">
    <property type="component" value="Chromosome"/>
</dbReference>
<evidence type="ECO:0000313" key="1">
    <source>
        <dbReference type="EMBL" id="QPC44225.1"/>
    </source>
</evidence>
<accession>A0A7S8C6C8</accession>
<proteinExistence type="predicted"/>
<organism evidence="1 2">
    <name type="scientific">Kaustia mangrovi</name>
    <dbReference type="NCBI Taxonomy" id="2593653"/>
    <lineage>
        <taxon>Bacteria</taxon>
        <taxon>Pseudomonadati</taxon>
        <taxon>Pseudomonadota</taxon>
        <taxon>Alphaproteobacteria</taxon>
        <taxon>Hyphomicrobiales</taxon>
        <taxon>Parvibaculaceae</taxon>
        <taxon>Kaustia</taxon>
    </lineage>
</organism>
<keyword evidence="2" id="KW-1185">Reference proteome</keyword>
<dbReference type="EMBL" id="CP058214">
    <property type="protein sequence ID" value="QPC44225.1"/>
    <property type="molecule type" value="Genomic_DNA"/>
</dbReference>
<dbReference type="KEGG" id="kmn:HW532_16890"/>
<evidence type="ECO:0000313" key="2">
    <source>
        <dbReference type="Proteomes" id="UP000593594"/>
    </source>
</evidence>
<protein>
    <submittedName>
        <fullName evidence="1">Uncharacterized protein</fullName>
    </submittedName>
</protein>
<dbReference type="AlphaFoldDB" id="A0A7S8C6C8"/>
<dbReference type="RefSeq" id="WP_213161591.1">
    <property type="nucleotide sequence ID" value="NZ_CP058214.1"/>
</dbReference>
<name>A0A7S8C6C8_9HYPH</name>
<reference evidence="1 2" key="1">
    <citation type="submission" date="2020-06" db="EMBL/GenBank/DDBJ databases">
        <title>Genome sequence of 2 isolates from Red Sea Mangroves.</title>
        <authorList>
            <person name="Sefrji F."/>
            <person name="Michoud G."/>
            <person name="Merlino G."/>
            <person name="Daffonchio D."/>
        </authorList>
    </citation>
    <scope>NUCLEOTIDE SEQUENCE [LARGE SCALE GENOMIC DNA]</scope>
    <source>
        <strain evidence="1 2">R1DC25</strain>
    </source>
</reference>
<gene>
    <name evidence="1" type="ORF">HW532_16890</name>
</gene>
<sequence>MDLDEFEAQLSLLLTEMENRPEDRHELYLTLREKLNEMRAFGMPVPEDFLALEKELEAEFSGGKAS</sequence>